<keyword evidence="4 6" id="KW-0012">Acyltransferase</keyword>
<dbReference type="RefSeq" id="WP_370519060.1">
    <property type="nucleotide sequence ID" value="NZ_JBIPKE010000020.1"/>
</dbReference>
<organism evidence="6 7">
    <name type="scientific">Marinoscillum luteum</name>
    <dbReference type="NCBI Taxonomy" id="861051"/>
    <lineage>
        <taxon>Bacteria</taxon>
        <taxon>Pseudomonadati</taxon>
        <taxon>Bacteroidota</taxon>
        <taxon>Cytophagia</taxon>
        <taxon>Cytophagales</taxon>
        <taxon>Reichenbachiellaceae</taxon>
        <taxon>Marinoscillum</taxon>
    </lineage>
</organism>
<dbReference type="InterPro" id="IPR045304">
    <property type="entry name" value="LbH_SAT"/>
</dbReference>
<keyword evidence="7" id="KW-1185">Reference proteome</keyword>
<comment type="caution">
    <text evidence="6">The sequence shown here is derived from an EMBL/GenBank/DDBJ whole genome shotgun (WGS) entry which is preliminary data.</text>
</comment>
<keyword evidence="3 6" id="KW-0808">Transferase</keyword>
<gene>
    <name evidence="6" type="ORF">ACHKAR_19020</name>
</gene>
<evidence type="ECO:0000256" key="4">
    <source>
        <dbReference type="ARBA" id="ARBA00023315"/>
    </source>
</evidence>
<feature type="domain" description="Serine acetyltransferase N-terminal" evidence="5">
    <location>
        <begin position="58"/>
        <end position="126"/>
    </location>
</feature>
<dbReference type="PANTHER" id="PTHR42811">
    <property type="entry name" value="SERINE ACETYLTRANSFERASE"/>
    <property type="match status" value="1"/>
</dbReference>
<dbReference type="Pfam" id="PF06426">
    <property type="entry name" value="SATase_N"/>
    <property type="match status" value="1"/>
</dbReference>
<dbReference type="InterPro" id="IPR010493">
    <property type="entry name" value="Ser_AcTrfase_N"/>
</dbReference>
<sequence length="278" mass="30739">MMDQNFIHKIFHSHQEYTKIPATSSIIGFFNDLLGVLFPDFSSHPAKSEEQVGQILEQLQTKLKSILTNNISLSGDNKQEIIEAFFTSLPVLYDRLALDIEAMFQGDPAASDHSEIIRSYPGFYAIASYRLAHELALLGVKNIPRIITEHAHSKTGIDIHPNAIIGEHFCIDHGTGIVIGETTVIGKHVKIYQGVTLGALSVDKKDAKVKRHPTIEDHVVIYAGATILGGKTRIGKHSIIGGNVWLTKSIPANSRVYYQALMHEDNESKPDLIIVKQA</sequence>
<dbReference type="CDD" id="cd03354">
    <property type="entry name" value="LbH_SAT"/>
    <property type="match status" value="1"/>
</dbReference>
<reference evidence="6 7" key="1">
    <citation type="journal article" date="2013" name="Int. J. Syst. Evol. Microbiol.">
        <title>Marinoscillum luteum sp. nov., isolated from marine sediment.</title>
        <authorList>
            <person name="Cha I.T."/>
            <person name="Park S.J."/>
            <person name="Kim S.J."/>
            <person name="Kim J.G."/>
            <person name="Jung M.Y."/>
            <person name="Shin K.S."/>
            <person name="Kwon K.K."/>
            <person name="Yang S.H."/>
            <person name="Seo Y.S."/>
            <person name="Rhee S.K."/>
        </authorList>
    </citation>
    <scope>NUCLEOTIDE SEQUENCE [LARGE SCALE GENOMIC DNA]</scope>
    <source>
        <strain evidence="6 7">KCTC 23939</strain>
    </source>
</reference>
<evidence type="ECO:0000313" key="7">
    <source>
        <dbReference type="Proteomes" id="UP001610063"/>
    </source>
</evidence>
<evidence type="ECO:0000256" key="3">
    <source>
        <dbReference type="ARBA" id="ARBA00022679"/>
    </source>
</evidence>
<dbReference type="SUPFAM" id="SSF51161">
    <property type="entry name" value="Trimeric LpxA-like enzymes"/>
    <property type="match status" value="1"/>
</dbReference>
<evidence type="ECO:0000313" key="6">
    <source>
        <dbReference type="EMBL" id="MFH6985552.1"/>
    </source>
</evidence>
<evidence type="ECO:0000259" key="5">
    <source>
        <dbReference type="Pfam" id="PF06426"/>
    </source>
</evidence>
<dbReference type="Proteomes" id="UP001610063">
    <property type="component" value="Unassembled WGS sequence"/>
</dbReference>
<dbReference type="GO" id="GO:0009001">
    <property type="term" value="F:serine O-acetyltransferase activity"/>
    <property type="evidence" value="ECO:0007669"/>
    <property type="project" value="UniProtKB-EC"/>
</dbReference>
<proteinExistence type="predicted"/>
<dbReference type="InterPro" id="IPR011004">
    <property type="entry name" value="Trimer_LpxA-like_sf"/>
</dbReference>
<keyword evidence="2" id="KW-0028">Amino-acid biosynthesis</keyword>
<dbReference type="InterPro" id="IPR042122">
    <property type="entry name" value="Ser_AcTrfase_N_sf"/>
</dbReference>
<protein>
    <recommendedName>
        <fullName evidence="1">Serine acetyltransferase</fullName>
    </recommendedName>
</protein>
<evidence type="ECO:0000256" key="1">
    <source>
        <dbReference type="ARBA" id="ARBA00018522"/>
    </source>
</evidence>
<dbReference type="EMBL" id="JBIPKE010000020">
    <property type="protein sequence ID" value="MFH6985552.1"/>
    <property type="molecule type" value="Genomic_DNA"/>
</dbReference>
<accession>A0ABW7NDX7</accession>
<evidence type="ECO:0000256" key="2">
    <source>
        <dbReference type="ARBA" id="ARBA00022605"/>
    </source>
</evidence>
<dbReference type="Gene3D" id="1.10.3130.10">
    <property type="entry name" value="serine acetyltransferase, domain 1"/>
    <property type="match status" value="1"/>
</dbReference>
<dbReference type="Gene3D" id="2.160.10.10">
    <property type="entry name" value="Hexapeptide repeat proteins"/>
    <property type="match status" value="1"/>
</dbReference>
<name>A0ABW7NDX7_9BACT</name>